<comment type="caution">
    <text evidence="4">The sequence shown here is derived from an EMBL/GenBank/DDBJ whole genome shotgun (WGS) entry which is preliminary data.</text>
</comment>
<evidence type="ECO:0000259" key="3">
    <source>
        <dbReference type="PROSITE" id="PS50125"/>
    </source>
</evidence>
<dbReference type="InterPro" id="IPR001054">
    <property type="entry name" value="A/G_cyclase"/>
</dbReference>
<dbReference type="PANTHER" id="PTHR43081">
    <property type="entry name" value="ADENYLATE CYCLASE, TERMINAL-DIFFERENTIATION SPECIFIC-RELATED"/>
    <property type="match status" value="1"/>
</dbReference>
<protein>
    <submittedName>
        <fullName evidence="4">Adenylate/guanylate cyclase domain-containing protein</fullName>
    </submittedName>
</protein>
<dbReference type="Pfam" id="PF00211">
    <property type="entry name" value="Guanylate_cyc"/>
    <property type="match status" value="1"/>
</dbReference>
<evidence type="ECO:0000256" key="1">
    <source>
        <dbReference type="ARBA" id="ARBA00005381"/>
    </source>
</evidence>
<dbReference type="PANTHER" id="PTHR43081:SF19">
    <property type="entry name" value="PH-SENSITIVE ADENYLATE CYCLASE RV1264"/>
    <property type="match status" value="1"/>
</dbReference>
<reference evidence="4 5" key="1">
    <citation type="journal article" date="2019" name="Int. J. Syst. Evol. Microbiol.">
        <title>The Global Catalogue of Microorganisms (GCM) 10K type strain sequencing project: providing services to taxonomists for standard genome sequencing and annotation.</title>
        <authorList>
            <consortium name="The Broad Institute Genomics Platform"/>
            <consortium name="The Broad Institute Genome Sequencing Center for Infectious Disease"/>
            <person name="Wu L."/>
            <person name="Ma J."/>
        </authorList>
    </citation>
    <scope>NUCLEOTIDE SEQUENCE [LARGE SCALE GENOMIC DNA]</scope>
    <source>
        <strain evidence="4 5">JCM 14283</strain>
    </source>
</reference>
<dbReference type="InterPro" id="IPR029787">
    <property type="entry name" value="Nucleotide_cyclase"/>
</dbReference>
<feature type="region of interest" description="Disordered" evidence="2">
    <location>
        <begin position="345"/>
        <end position="396"/>
    </location>
</feature>
<dbReference type="EMBL" id="BAAANB010000003">
    <property type="protein sequence ID" value="GAA2026277.1"/>
    <property type="molecule type" value="Genomic_DNA"/>
</dbReference>
<dbReference type="SUPFAM" id="SSF55073">
    <property type="entry name" value="Nucleotide cyclase"/>
    <property type="match status" value="1"/>
</dbReference>
<feature type="domain" description="Guanylate cyclase" evidence="3">
    <location>
        <begin position="193"/>
        <end position="302"/>
    </location>
</feature>
<dbReference type="InterPro" id="IPR050697">
    <property type="entry name" value="Adenylyl/Guanylyl_Cyclase_3/4"/>
</dbReference>
<dbReference type="Proteomes" id="UP001501285">
    <property type="component" value="Unassembled WGS sequence"/>
</dbReference>
<accession>A0ABN2U1C3</accession>
<dbReference type="Gene3D" id="3.30.70.1230">
    <property type="entry name" value="Nucleotide cyclase"/>
    <property type="match status" value="1"/>
</dbReference>
<comment type="similarity">
    <text evidence="1">Belongs to the adenylyl cyclase class-3 family.</text>
</comment>
<dbReference type="SMART" id="SM00044">
    <property type="entry name" value="CYCc"/>
    <property type="match status" value="1"/>
</dbReference>
<evidence type="ECO:0000256" key="2">
    <source>
        <dbReference type="SAM" id="MobiDB-lite"/>
    </source>
</evidence>
<proteinExistence type="inferred from homology"/>
<sequence length="396" mass="42535">MTEPGSLGAEPARRPSDDYTEQLLGRPLELRRRDVSRAAEVSLLSARKFWHALGFPVVDTDDELFTEADQKALTAVAGIVRDGLLDEQTALAMTRAFARSADRLAGWQSQLIAEAVEAHMTAALGDEGEAAEGETRSVPSIETATETAKRLSVLTDRLEPLLVYAWRRHLSATVSRMLADADPESYGMTKMRSVGFADLVNFTALVRRMSERDLARLVSRFEALSADVITAHGGRLIKTVGDEVLFTTMGAAPAAAIALDLVEAMAQDDVLPDVRCGMARGPIISRLGDVFGTTVNRASRLTAVAQAGTVLVDATMARELASLSGFELTGQRRRILRGVGPVTPSLLRRATSPARRSTSPVAAPEVAGSSPSTPWAPWAPQPSRPARSHPDSRTDT</sequence>
<dbReference type="PROSITE" id="PS50125">
    <property type="entry name" value="GUANYLATE_CYCLASE_2"/>
    <property type="match status" value="1"/>
</dbReference>
<name>A0ABN2U1C3_9MICO</name>
<gene>
    <name evidence="4" type="ORF">GCM10009740_15050</name>
</gene>
<evidence type="ECO:0000313" key="4">
    <source>
        <dbReference type="EMBL" id="GAA2026277.1"/>
    </source>
</evidence>
<feature type="compositionally biased region" description="Low complexity" evidence="2">
    <location>
        <begin position="345"/>
        <end position="360"/>
    </location>
</feature>
<dbReference type="CDD" id="cd07302">
    <property type="entry name" value="CHD"/>
    <property type="match status" value="1"/>
</dbReference>
<organism evidence="4 5">
    <name type="scientific">Terrabacter terrae</name>
    <dbReference type="NCBI Taxonomy" id="318434"/>
    <lineage>
        <taxon>Bacteria</taxon>
        <taxon>Bacillati</taxon>
        <taxon>Actinomycetota</taxon>
        <taxon>Actinomycetes</taxon>
        <taxon>Micrococcales</taxon>
        <taxon>Intrasporangiaceae</taxon>
        <taxon>Terrabacter</taxon>
    </lineage>
</organism>
<keyword evidence="5" id="KW-1185">Reference proteome</keyword>
<evidence type="ECO:0000313" key="5">
    <source>
        <dbReference type="Proteomes" id="UP001501285"/>
    </source>
</evidence>
<dbReference type="RefSeq" id="WP_343989564.1">
    <property type="nucleotide sequence ID" value="NZ_BAAANB010000003.1"/>
</dbReference>